<feature type="region of interest" description="Disordered" evidence="8">
    <location>
        <begin position="177"/>
        <end position="206"/>
    </location>
</feature>
<keyword evidence="7" id="KW-0539">Nucleus</keyword>
<evidence type="ECO:0000256" key="6">
    <source>
        <dbReference type="ARBA" id="ARBA00023132"/>
    </source>
</evidence>
<evidence type="ECO:0000313" key="10">
    <source>
        <dbReference type="Proteomes" id="UP000694846"/>
    </source>
</evidence>
<accession>A0A8B8GG80</accession>
<evidence type="ECO:0000256" key="7">
    <source>
        <dbReference type="ARBA" id="ARBA00023242"/>
    </source>
</evidence>
<evidence type="ECO:0000256" key="2">
    <source>
        <dbReference type="ARBA" id="ARBA00022448"/>
    </source>
</evidence>
<dbReference type="PROSITE" id="PS50196">
    <property type="entry name" value="RANBD1"/>
    <property type="match status" value="1"/>
</dbReference>
<dbReference type="RefSeq" id="XP_025421622.1">
    <property type="nucleotide sequence ID" value="XM_025565837.1"/>
</dbReference>
<dbReference type="Pfam" id="PF08911">
    <property type="entry name" value="NUP50"/>
    <property type="match status" value="1"/>
</dbReference>
<evidence type="ECO:0000256" key="8">
    <source>
        <dbReference type="SAM" id="MobiDB-lite"/>
    </source>
</evidence>
<reference evidence="11" key="1">
    <citation type="submission" date="2025-08" db="UniProtKB">
        <authorList>
            <consortium name="RefSeq"/>
        </authorList>
    </citation>
    <scope>IDENTIFICATION</scope>
    <source>
        <tissue evidence="11">Whole body</tissue>
    </source>
</reference>
<organism evidence="10 11">
    <name type="scientific">Sipha flava</name>
    <name type="common">yellow sugarcane aphid</name>
    <dbReference type="NCBI Taxonomy" id="143950"/>
    <lineage>
        <taxon>Eukaryota</taxon>
        <taxon>Metazoa</taxon>
        <taxon>Ecdysozoa</taxon>
        <taxon>Arthropoda</taxon>
        <taxon>Hexapoda</taxon>
        <taxon>Insecta</taxon>
        <taxon>Pterygota</taxon>
        <taxon>Neoptera</taxon>
        <taxon>Paraneoptera</taxon>
        <taxon>Hemiptera</taxon>
        <taxon>Sternorrhyncha</taxon>
        <taxon>Aphidomorpha</taxon>
        <taxon>Aphidoidea</taxon>
        <taxon>Aphididae</taxon>
        <taxon>Sipha</taxon>
    </lineage>
</organism>
<keyword evidence="6" id="KW-0906">Nuclear pore complex</keyword>
<feature type="region of interest" description="Disordered" evidence="8">
    <location>
        <begin position="238"/>
        <end position="273"/>
    </location>
</feature>
<dbReference type="InterPro" id="IPR000156">
    <property type="entry name" value="Ran_bind_dom"/>
</dbReference>
<evidence type="ECO:0000256" key="1">
    <source>
        <dbReference type="ARBA" id="ARBA00004567"/>
    </source>
</evidence>
<evidence type="ECO:0000259" key="9">
    <source>
        <dbReference type="PROSITE" id="PS50196"/>
    </source>
</evidence>
<evidence type="ECO:0000256" key="3">
    <source>
        <dbReference type="ARBA" id="ARBA00022816"/>
    </source>
</evidence>
<comment type="subcellular location">
    <subcellularLocation>
        <location evidence="1">Nucleus</location>
        <location evidence="1">Nuclear pore complex</location>
    </subcellularLocation>
</comment>
<gene>
    <name evidence="11" type="primary">LOC112691551</name>
</gene>
<feature type="compositionally biased region" description="Polar residues" evidence="8">
    <location>
        <begin position="341"/>
        <end position="377"/>
    </location>
</feature>
<keyword evidence="10" id="KW-1185">Reference proteome</keyword>
<dbReference type="Proteomes" id="UP000694846">
    <property type="component" value="Unplaced"/>
</dbReference>
<dbReference type="GO" id="GO:0051028">
    <property type="term" value="P:mRNA transport"/>
    <property type="evidence" value="ECO:0007669"/>
    <property type="project" value="UniProtKB-KW"/>
</dbReference>
<evidence type="ECO:0000256" key="5">
    <source>
        <dbReference type="ARBA" id="ARBA00023010"/>
    </source>
</evidence>
<evidence type="ECO:0000313" key="11">
    <source>
        <dbReference type="RefSeq" id="XP_025421622.1"/>
    </source>
</evidence>
<feature type="compositionally biased region" description="Basic and acidic residues" evidence="8">
    <location>
        <begin position="246"/>
        <end position="268"/>
    </location>
</feature>
<name>A0A8B8GG80_9HEMI</name>
<keyword evidence="2" id="KW-0813">Transport</keyword>
<dbReference type="GO" id="GO:0015031">
    <property type="term" value="P:protein transport"/>
    <property type="evidence" value="ECO:0007669"/>
    <property type="project" value="UniProtKB-KW"/>
</dbReference>
<protein>
    <submittedName>
        <fullName evidence="11">Nuclear pore complex protein Nup50</fullName>
    </submittedName>
</protein>
<dbReference type="SMART" id="SM00160">
    <property type="entry name" value="RanBD"/>
    <property type="match status" value="1"/>
</dbReference>
<dbReference type="CTD" id="10762"/>
<proteinExistence type="predicted"/>
<feature type="compositionally biased region" description="Basic and acidic residues" evidence="8">
    <location>
        <begin position="195"/>
        <end position="206"/>
    </location>
</feature>
<keyword evidence="5" id="KW-0811">Translocation</keyword>
<dbReference type="Pfam" id="PF00638">
    <property type="entry name" value="Ran_BP1"/>
    <property type="match status" value="1"/>
</dbReference>
<feature type="domain" description="RanBD1" evidence="9">
    <location>
        <begin position="401"/>
        <end position="511"/>
    </location>
</feature>
<dbReference type="AlphaFoldDB" id="A0A8B8GG80"/>
<feature type="compositionally biased region" description="Polar residues" evidence="8">
    <location>
        <begin position="177"/>
        <end position="194"/>
    </location>
</feature>
<keyword evidence="3" id="KW-0509">mRNA transport</keyword>
<dbReference type="GO" id="GO:0005643">
    <property type="term" value="C:nuclear pore"/>
    <property type="evidence" value="ECO:0007669"/>
    <property type="project" value="UniProtKB-SubCell"/>
</dbReference>
<dbReference type="GeneID" id="112691551"/>
<keyword evidence="4" id="KW-0653">Protein transport</keyword>
<dbReference type="OrthoDB" id="10062131at2759"/>
<sequence length="511" mass="57237">MSKRRAGSELTRDNWDEEEEKVETGVFKVADETVLKNRVMKKAKRTIQRDESEIKPIFSGFSGFNNINSNSNSKQAFSFLSKCNEIPSESGNHPSASTINSMSVSSSLQFSDNNYSKSSAPNIINPVKVMKLNEAFVKFVTNAVQQNPYCVLTPTLKDYEKQISKFVNLFGCKTNTSDSSMATTKNSPQISSFENTEKRVKDSDEVKNNSVNVQKTPTSFTNPISNTSNNGLLFNFGNKSPVTDANESKKSDVKLDNTNEKLKEESLEPKTQNVLSEPIKTPTTAGEFKLSNFKFNHEQSFSSTLNNKSSDFVFGDKKTSPLSKTPEMKFSTPSFNFGTNATFSFKPTEQQNDNKPFFSFGSNPSNTNSVPDSSKNTEIQKPKDEEEDEDQPPIVNFTPVKENDAIFETKSKLYCLQNGKYEERGVGQLYLKPIDDKKIQLIMRNDSALGTIMANTLLNESVNFTKRNAKNVQLICVLDATKSTKPQTVLFKFKDSQIADAFENELLKLKK</sequence>
<dbReference type="InterPro" id="IPR015007">
    <property type="entry name" value="NUP2/50/61"/>
</dbReference>
<dbReference type="Gene3D" id="2.30.29.30">
    <property type="entry name" value="Pleckstrin-homology domain (PH domain)/Phosphotyrosine-binding domain (PTB)"/>
    <property type="match status" value="1"/>
</dbReference>
<feature type="region of interest" description="Disordered" evidence="8">
    <location>
        <begin position="341"/>
        <end position="397"/>
    </location>
</feature>
<dbReference type="InterPro" id="IPR011993">
    <property type="entry name" value="PH-like_dom_sf"/>
</dbReference>
<dbReference type="SUPFAM" id="SSF50729">
    <property type="entry name" value="PH domain-like"/>
    <property type="match status" value="1"/>
</dbReference>
<evidence type="ECO:0000256" key="4">
    <source>
        <dbReference type="ARBA" id="ARBA00022927"/>
    </source>
</evidence>
<dbReference type="CDD" id="cd13170">
    <property type="entry name" value="RanBD_NUP50"/>
    <property type="match status" value="1"/>
</dbReference>